<evidence type="ECO:0000256" key="13">
    <source>
        <dbReference type="SAM" id="SignalP"/>
    </source>
</evidence>
<reference evidence="16 17" key="1">
    <citation type="submission" date="2018-08" db="EMBL/GenBank/DDBJ databases">
        <title>Henriciella mobilis sp. nov., isolated from seawater.</title>
        <authorList>
            <person name="Cheng H."/>
            <person name="Wu Y.-H."/>
            <person name="Xu X.-W."/>
            <person name="Guo L.-L."/>
        </authorList>
    </citation>
    <scope>NUCLEOTIDE SEQUENCE [LARGE SCALE GENOMIC DNA]</scope>
    <source>
        <strain evidence="16 17">JN25</strain>
    </source>
</reference>
<feature type="chain" id="PRO_5017341468" evidence="13">
    <location>
        <begin position="48"/>
        <end position="1085"/>
    </location>
</feature>
<dbReference type="InterPro" id="IPR036942">
    <property type="entry name" value="Beta-barrel_TonB_sf"/>
</dbReference>
<dbReference type="Gene3D" id="2.40.170.20">
    <property type="entry name" value="TonB-dependent receptor, beta-barrel domain"/>
    <property type="match status" value="1"/>
</dbReference>
<evidence type="ECO:0000256" key="4">
    <source>
        <dbReference type="ARBA" id="ARBA00022692"/>
    </source>
</evidence>
<dbReference type="Proteomes" id="UP000266385">
    <property type="component" value="Unassembled WGS sequence"/>
</dbReference>
<dbReference type="EMBL" id="QWFX01000005">
    <property type="protein sequence ID" value="RIJ32973.1"/>
    <property type="molecule type" value="Genomic_DNA"/>
</dbReference>
<keyword evidence="3 9" id="KW-1134">Transmembrane beta strand</keyword>
<evidence type="ECO:0000313" key="17">
    <source>
        <dbReference type="Proteomes" id="UP000266385"/>
    </source>
</evidence>
<keyword evidence="5 13" id="KW-0732">Signal</keyword>
<keyword evidence="8 9" id="KW-0998">Cell outer membrane</keyword>
<evidence type="ECO:0000313" key="16">
    <source>
        <dbReference type="EMBL" id="RIJ32973.1"/>
    </source>
</evidence>
<evidence type="ECO:0000256" key="10">
    <source>
        <dbReference type="PROSITE-ProRule" id="PRU10143"/>
    </source>
</evidence>
<evidence type="ECO:0000256" key="5">
    <source>
        <dbReference type="ARBA" id="ARBA00022729"/>
    </source>
</evidence>
<dbReference type="Pfam" id="PF00593">
    <property type="entry name" value="TonB_dep_Rec_b-barrel"/>
    <property type="match status" value="1"/>
</dbReference>
<evidence type="ECO:0000256" key="12">
    <source>
        <dbReference type="RuleBase" id="RU003357"/>
    </source>
</evidence>
<dbReference type="InterPro" id="IPR010916">
    <property type="entry name" value="TonB_box_CS"/>
</dbReference>
<feature type="signal peptide" evidence="13">
    <location>
        <begin position="1"/>
        <end position="47"/>
    </location>
</feature>
<gene>
    <name evidence="16" type="ORF">D1223_03765</name>
</gene>
<feature type="short sequence motif" description="TonB box" evidence="10">
    <location>
        <begin position="70"/>
        <end position="76"/>
    </location>
</feature>
<dbReference type="Pfam" id="PF07715">
    <property type="entry name" value="Plug"/>
    <property type="match status" value="1"/>
</dbReference>
<protein>
    <submittedName>
        <fullName evidence="16">TonB-dependent receptor</fullName>
    </submittedName>
</protein>
<comment type="subcellular location">
    <subcellularLocation>
        <location evidence="1 9">Cell outer membrane</location>
        <topology evidence="1 9">Multi-pass membrane protein</topology>
    </subcellularLocation>
</comment>
<evidence type="ECO:0000256" key="1">
    <source>
        <dbReference type="ARBA" id="ARBA00004571"/>
    </source>
</evidence>
<dbReference type="PROSITE" id="PS01156">
    <property type="entry name" value="TONB_DEPENDENT_REC_2"/>
    <property type="match status" value="1"/>
</dbReference>
<dbReference type="AlphaFoldDB" id="A0A399RRK5"/>
<feature type="domain" description="TonB-dependent receptor-like beta-barrel" evidence="14">
    <location>
        <begin position="477"/>
        <end position="1045"/>
    </location>
</feature>
<comment type="caution">
    <text evidence="16">The sequence shown here is derived from an EMBL/GenBank/DDBJ whole genome shotgun (WGS) entry which is preliminary data.</text>
</comment>
<dbReference type="GO" id="GO:0009279">
    <property type="term" value="C:cell outer membrane"/>
    <property type="evidence" value="ECO:0007669"/>
    <property type="project" value="UniProtKB-SubCell"/>
</dbReference>
<dbReference type="InterPro" id="IPR012910">
    <property type="entry name" value="Plug_dom"/>
</dbReference>
<comment type="similarity">
    <text evidence="9 12">Belongs to the TonB-dependent receptor family.</text>
</comment>
<dbReference type="PANTHER" id="PTHR47234">
    <property type="match status" value="1"/>
</dbReference>
<evidence type="ECO:0000256" key="6">
    <source>
        <dbReference type="ARBA" id="ARBA00023077"/>
    </source>
</evidence>
<dbReference type="InterPro" id="IPR039426">
    <property type="entry name" value="TonB-dep_rcpt-like"/>
</dbReference>
<keyword evidence="4 9" id="KW-0812">Transmembrane</keyword>
<accession>A0A399RRK5</accession>
<dbReference type="PROSITE" id="PS52016">
    <property type="entry name" value="TONB_DEPENDENT_REC_3"/>
    <property type="match status" value="1"/>
</dbReference>
<dbReference type="InterPro" id="IPR037066">
    <property type="entry name" value="Plug_dom_sf"/>
</dbReference>
<feature type="short sequence motif" description="TonB C-terminal box" evidence="11">
    <location>
        <begin position="1068"/>
        <end position="1085"/>
    </location>
</feature>
<dbReference type="Gene3D" id="2.170.130.10">
    <property type="entry name" value="TonB-dependent receptor, plug domain"/>
    <property type="match status" value="1"/>
</dbReference>
<evidence type="ECO:0000259" key="14">
    <source>
        <dbReference type="Pfam" id="PF00593"/>
    </source>
</evidence>
<evidence type="ECO:0000259" key="15">
    <source>
        <dbReference type="Pfam" id="PF07715"/>
    </source>
</evidence>
<name>A0A399RRK5_9PROT</name>
<evidence type="ECO:0000256" key="7">
    <source>
        <dbReference type="ARBA" id="ARBA00023136"/>
    </source>
</evidence>
<evidence type="ECO:0000256" key="2">
    <source>
        <dbReference type="ARBA" id="ARBA00022448"/>
    </source>
</evidence>
<dbReference type="SUPFAM" id="SSF56935">
    <property type="entry name" value="Porins"/>
    <property type="match status" value="1"/>
</dbReference>
<dbReference type="PANTHER" id="PTHR47234:SF2">
    <property type="entry name" value="TONB-DEPENDENT RECEPTOR"/>
    <property type="match status" value="1"/>
</dbReference>
<keyword evidence="7 9" id="KW-0472">Membrane</keyword>
<proteinExistence type="inferred from homology"/>
<evidence type="ECO:0000256" key="8">
    <source>
        <dbReference type="ARBA" id="ARBA00023237"/>
    </source>
</evidence>
<feature type="domain" description="TonB-dependent receptor plug" evidence="15">
    <location>
        <begin position="87"/>
        <end position="195"/>
    </location>
</feature>
<dbReference type="InterPro" id="IPR010917">
    <property type="entry name" value="TonB_rcpt_CS"/>
</dbReference>
<sequence length="1085" mass="116135">MRAPKGGIGQSYIWSKKLQTGKFRNRLLSTAIIAGAAGFLLPATAVAQDDVERVDDGAGQAEEAVSRQETIVVTGSLIPQTGNLVETSPVTEIGAEDFDIRGALRAEDIINTLPQAFGAQGSNLANGATGTASVNLRGLGSERTLVLMNGRRLPYGSLNTPAADINFIPSQLVKRVDILTGGASATYGSDAVSGVVNFVLNDEFEGVRIDSNYSFYQHNNDGELQGLLKEFAAINPSQYRVPSGSTIDGEAVDITAMMGGEFDNGRGHLMAFAGYQNTNEVLQGDRDYAQCALGTRNEGTEFTCSGSSTNQFTNLLDTDGSYAIPGAVAANTLGEEYTAPAIWGRVDPDGSGQFIPRNFTSDTFNFNPFNHYQRPNERYNFGAFGRYDITENIEAYTELMFMDNRTNSQIAPSGVFGLGVNGSSGGVNCNNPFLSAQQVQYLCGEIADDTINRRRNADGELIDMSGNVLAEDDDTFYPDQDNLPDQMALGPDGIAPILNLRRNVEGGPRNNDIRHTTWRGVMGIRGDLEGTSIGYDVSASFANVHRSEVYNNDLSISRIQKALFAVENDAGDIVCSVNADDDPTNDDAACVPYDIFSGNAPDPAAVNYIVSPLNRDGETTQTIINARLFGSMGDWGIQSPMAMDAPGFALGAEYRRDTLDSNPDVAFQSGDGAGQGGPTNPISGAQNVVDVFGELNVPLIQDRPGIETLGFDLAYRKSFYDEVDSDSYKVGLDYAPTSDIRFRASYQRAVRAANVFELFDPQGIGLFDLTANDAGIYDPCAGTSPEYTQAQCANTGVTADQYGSIADNPAGQFNTLTGGNPDLEPESSDTYTFGFVATPTMIDGLTVSVDYFDITVEDYINTVPQELALDTCALSGDAFFCSLVNRGNGGTLWANPTGFITATNINTGQISTSGVDVLANYVYDAGEIGVFDFDFVGTWLESLEVQPLPDASVGGVFDCAGFYGGRCQSNFGSGANPEWRHKASVTWGQQVWSLTGTWRYYDEVTLDGTNGGGINGTLDAQNYFDLAGRYQALENVSLRAGVNNVTDEDPPLSSVVGTAPGNGNTYPQVYDAMGRYIFLGATVDF</sequence>
<keyword evidence="2 9" id="KW-0813">Transport</keyword>
<keyword evidence="6 10" id="KW-0798">TonB box</keyword>
<evidence type="ECO:0000256" key="3">
    <source>
        <dbReference type="ARBA" id="ARBA00022452"/>
    </source>
</evidence>
<keyword evidence="17" id="KW-1185">Reference proteome</keyword>
<keyword evidence="16" id="KW-0675">Receptor</keyword>
<evidence type="ECO:0000256" key="11">
    <source>
        <dbReference type="PROSITE-ProRule" id="PRU10144"/>
    </source>
</evidence>
<dbReference type="PROSITE" id="PS00430">
    <property type="entry name" value="TONB_DEPENDENT_REC_1"/>
    <property type="match status" value="1"/>
</dbReference>
<organism evidence="16 17">
    <name type="scientific">Henriciella mobilis</name>
    <dbReference type="NCBI Taxonomy" id="2305467"/>
    <lineage>
        <taxon>Bacteria</taxon>
        <taxon>Pseudomonadati</taxon>
        <taxon>Pseudomonadota</taxon>
        <taxon>Alphaproteobacteria</taxon>
        <taxon>Hyphomonadales</taxon>
        <taxon>Hyphomonadaceae</taxon>
        <taxon>Henriciella</taxon>
    </lineage>
</organism>
<evidence type="ECO:0000256" key="9">
    <source>
        <dbReference type="PROSITE-ProRule" id="PRU01360"/>
    </source>
</evidence>
<dbReference type="InterPro" id="IPR000531">
    <property type="entry name" value="Beta-barrel_TonB"/>
</dbReference>